<sequence length="283" mass="32556">MRENSFFTHLNYDVRCMIFDLLDLPPISHDSLGLVLSCRKAVDETEQAAVRGLNRRFASIIATTARKDPIPPPSKFPHSASFADMGRITITVGWEYMCEPFRNVAFLEEVLSYYFSEVTIVCKTAEKSQALTDTASVQTHDARDFMLMAFLGQNFRWKAEYTICRILEHIEMYQRHYRHPGNPYASSTEIPTRTKKIVFSYGNVDENSGGFECLKVQYSDKFKEIMRREGGMDVAAYSWPTLVQYRRDEEGGMMSISSGERWVNRVNGSGLYHAWTDEELRQG</sequence>
<dbReference type="Proteomes" id="UP000799424">
    <property type="component" value="Unassembled WGS sequence"/>
</dbReference>
<accession>A0A6A7A0K0</accession>
<evidence type="ECO:0000313" key="1">
    <source>
        <dbReference type="EMBL" id="KAF2826850.1"/>
    </source>
</evidence>
<organism evidence="1 2">
    <name type="scientific">Ophiobolus disseminans</name>
    <dbReference type="NCBI Taxonomy" id="1469910"/>
    <lineage>
        <taxon>Eukaryota</taxon>
        <taxon>Fungi</taxon>
        <taxon>Dikarya</taxon>
        <taxon>Ascomycota</taxon>
        <taxon>Pezizomycotina</taxon>
        <taxon>Dothideomycetes</taxon>
        <taxon>Pleosporomycetidae</taxon>
        <taxon>Pleosporales</taxon>
        <taxon>Pleosporineae</taxon>
        <taxon>Phaeosphaeriaceae</taxon>
        <taxon>Ophiobolus</taxon>
    </lineage>
</organism>
<evidence type="ECO:0000313" key="2">
    <source>
        <dbReference type="Proteomes" id="UP000799424"/>
    </source>
</evidence>
<reference evidence="1" key="1">
    <citation type="journal article" date="2020" name="Stud. Mycol.">
        <title>101 Dothideomycetes genomes: a test case for predicting lifestyles and emergence of pathogens.</title>
        <authorList>
            <person name="Haridas S."/>
            <person name="Albert R."/>
            <person name="Binder M."/>
            <person name="Bloem J."/>
            <person name="Labutti K."/>
            <person name="Salamov A."/>
            <person name="Andreopoulos B."/>
            <person name="Baker S."/>
            <person name="Barry K."/>
            <person name="Bills G."/>
            <person name="Bluhm B."/>
            <person name="Cannon C."/>
            <person name="Castanera R."/>
            <person name="Culley D."/>
            <person name="Daum C."/>
            <person name="Ezra D."/>
            <person name="Gonzalez J."/>
            <person name="Henrissat B."/>
            <person name="Kuo A."/>
            <person name="Liang C."/>
            <person name="Lipzen A."/>
            <person name="Lutzoni F."/>
            <person name="Magnuson J."/>
            <person name="Mondo S."/>
            <person name="Nolan M."/>
            <person name="Ohm R."/>
            <person name="Pangilinan J."/>
            <person name="Park H.-J."/>
            <person name="Ramirez L."/>
            <person name="Alfaro M."/>
            <person name="Sun H."/>
            <person name="Tritt A."/>
            <person name="Yoshinaga Y."/>
            <person name="Zwiers L.-H."/>
            <person name="Turgeon B."/>
            <person name="Goodwin S."/>
            <person name="Spatafora J."/>
            <person name="Crous P."/>
            <person name="Grigoriev I."/>
        </authorList>
    </citation>
    <scope>NUCLEOTIDE SEQUENCE</scope>
    <source>
        <strain evidence="1">CBS 113818</strain>
    </source>
</reference>
<keyword evidence="2" id="KW-1185">Reference proteome</keyword>
<proteinExistence type="predicted"/>
<name>A0A6A7A0K0_9PLEO</name>
<dbReference type="EMBL" id="MU006225">
    <property type="protein sequence ID" value="KAF2826850.1"/>
    <property type="molecule type" value="Genomic_DNA"/>
</dbReference>
<dbReference type="OrthoDB" id="3711359at2759"/>
<gene>
    <name evidence="1" type="ORF">CC86DRAFT_369987</name>
</gene>
<dbReference type="AlphaFoldDB" id="A0A6A7A0K0"/>
<protein>
    <submittedName>
        <fullName evidence="1">Uncharacterized protein</fullName>
    </submittedName>
</protein>